<comment type="caution">
    <text evidence="1">The sequence shown here is derived from an EMBL/GenBank/DDBJ whole genome shotgun (WGS) entry which is preliminary data.</text>
</comment>
<evidence type="ECO:0000313" key="1">
    <source>
        <dbReference type="EMBL" id="KAI0039769.1"/>
    </source>
</evidence>
<organism evidence="1 2">
    <name type="scientific">Auriscalpium vulgare</name>
    <dbReference type="NCBI Taxonomy" id="40419"/>
    <lineage>
        <taxon>Eukaryota</taxon>
        <taxon>Fungi</taxon>
        <taxon>Dikarya</taxon>
        <taxon>Basidiomycota</taxon>
        <taxon>Agaricomycotina</taxon>
        <taxon>Agaricomycetes</taxon>
        <taxon>Russulales</taxon>
        <taxon>Auriscalpiaceae</taxon>
        <taxon>Auriscalpium</taxon>
    </lineage>
</organism>
<keyword evidence="2" id="KW-1185">Reference proteome</keyword>
<dbReference type="Proteomes" id="UP000814033">
    <property type="component" value="Unassembled WGS sequence"/>
</dbReference>
<proteinExistence type="predicted"/>
<reference evidence="1" key="1">
    <citation type="submission" date="2021-02" db="EMBL/GenBank/DDBJ databases">
        <authorList>
            <consortium name="DOE Joint Genome Institute"/>
            <person name="Ahrendt S."/>
            <person name="Looney B.P."/>
            <person name="Miyauchi S."/>
            <person name="Morin E."/>
            <person name="Drula E."/>
            <person name="Courty P.E."/>
            <person name="Chicoki N."/>
            <person name="Fauchery L."/>
            <person name="Kohler A."/>
            <person name="Kuo A."/>
            <person name="Labutti K."/>
            <person name="Pangilinan J."/>
            <person name="Lipzen A."/>
            <person name="Riley R."/>
            <person name="Andreopoulos W."/>
            <person name="He G."/>
            <person name="Johnson J."/>
            <person name="Barry K.W."/>
            <person name="Grigoriev I.V."/>
            <person name="Nagy L."/>
            <person name="Hibbett D."/>
            <person name="Henrissat B."/>
            <person name="Matheny P.B."/>
            <person name="Labbe J."/>
            <person name="Martin F."/>
        </authorList>
    </citation>
    <scope>NUCLEOTIDE SEQUENCE</scope>
    <source>
        <strain evidence="1">FP105234-sp</strain>
    </source>
</reference>
<gene>
    <name evidence="1" type="ORF">FA95DRAFT_1503749</name>
</gene>
<sequence length="352" mass="36414">MAPPSTEPTNVPFFKKKRARPSTARQRTPDAPADAPAPAAAPAAASTNTPAASTSASASQVVLPARKPAASLLSAGTKRPAAHRDSEGEGDGERADAGPSVNWGARGGGGAQGVARDILAGDAAEALRAKRARVDPSDGDFDRTRDDGLYRGVAGYSERIASSKDVPKALRAGPQRAPVGSVIKTVTMVDYQPDVCKDYKETGFCGFGDTCKFLHDRGTYLQGWQLDKLAAATPTSAGDADAQGDSDDEAIPFKCVIGRHAYTDPVVTRCGHYFCTACALRRYARTPKCAACGAATGGIFNRADKVIARMKRMRAEKGEGRVGGGGEKGAAAGGDVRIEGLGEGSGSEEDGE</sequence>
<name>A0ACB8R6M0_9AGAM</name>
<protein>
    <submittedName>
        <fullName evidence="1">Uncharacterized protein</fullName>
    </submittedName>
</protein>
<accession>A0ACB8R6M0</accession>
<reference evidence="1" key="2">
    <citation type="journal article" date="2022" name="New Phytol.">
        <title>Evolutionary transition to the ectomycorrhizal habit in the genomes of a hyperdiverse lineage of mushroom-forming fungi.</title>
        <authorList>
            <person name="Looney B."/>
            <person name="Miyauchi S."/>
            <person name="Morin E."/>
            <person name="Drula E."/>
            <person name="Courty P.E."/>
            <person name="Kohler A."/>
            <person name="Kuo A."/>
            <person name="LaButti K."/>
            <person name="Pangilinan J."/>
            <person name="Lipzen A."/>
            <person name="Riley R."/>
            <person name="Andreopoulos W."/>
            <person name="He G."/>
            <person name="Johnson J."/>
            <person name="Nolan M."/>
            <person name="Tritt A."/>
            <person name="Barry K.W."/>
            <person name="Grigoriev I.V."/>
            <person name="Nagy L.G."/>
            <person name="Hibbett D."/>
            <person name="Henrissat B."/>
            <person name="Matheny P.B."/>
            <person name="Labbe J."/>
            <person name="Martin F.M."/>
        </authorList>
    </citation>
    <scope>NUCLEOTIDE SEQUENCE</scope>
    <source>
        <strain evidence="1">FP105234-sp</strain>
    </source>
</reference>
<dbReference type="EMBL" id="MU276265">
    <property type="protein sequence ID" value="KAI0039769.1"/>
    <property type="molecule type" value="Genomic_DNA"/>
</dbReference>
<evidence type="ECO:0000313" key="2">
    <source>
        <dbReference type="Proteomes" id="UP000814033"/>
    </source>
</evidence>